<accession>A0A3S3R974</accession>
<dbReference type="AlphaFoldDB" id="A0A3S3R974"/>
<dbReference type="Proteomes" id="UP000288086">
    <property type="component" value="Unassembled WGS sequence"/>
</dbReference>
<comment type="caution">
    <text evidence="1">The sequence shown here is derived from an EMBL/GenBank/DDBJ whole genome shotgun (WGS) entry which is preliminary data.</text>
</comment>
<evidence type="ECO:0000313" key="2">
    <source>
        <dbReference type="Proteomes" id="UP000288086"/>
    </source>
</evidence>
<reference evidence="1 2" key="1">
    <citation type="submission" date="2017-01" db="EMBL/GenBank/DDBJ databases">
        <title>The cable genome- insights into the physiology and evolution of filamentous bacteria capable of sulfide oxidation via long distance electron transfer.</title>
        <authorList>
            <person name="Schreiber L."/>
            <person name="Bjerg J.T."/>
            <person name="Boggild A."/>
            <person name="Van De Vossenberg J."/>
            <person name="Meysman F."/>
            <person name="Nielsen L.P."/>
            <person name="Schramm A."/>
            <person name="Kjeldsen K.U."/>
        </authorList>
    </citation>
    <scope>NUCLEOTIDE SEQUENCE [LARGE SCALE GENOMIC DNA]</scope>
    <source>
        <strain evidence="1">A1</strain>
    </source>
</reference>
<keyword evidence="2" id="KW-1185">Reference proteome</keyword>
<gene>
    <name evidence="1" type="ORF">VT98_12312</name>
</gene>
<name>A0A3S3R974_9BACT</name>
<proteinExistence type="predicted"/>
<sequence>MAGIKKTPEPNMSQPEVDEKVFVGNEAGLGDYRDRDLLSRAEALAGFIGGQGSYKKTNSPFQREIAGEKQAFALWAAKAEQINYALGWYEKQSPEKAQQYD</sequence>
<protein>
    <submittedName>
        <fullName evidence="1">Uncharacterized protein</fullName>
    </submittedName>
</protein>
<organism evidence="1 2">
    <name type="scientific">Candidatus Electrothrix communis</name>
    <dbReference type="NCBI Taxonomy" id="1859133"/>
    <lineage>
        <taxon>Bacteria</taxon>
        <taxon>Pseudomonadati</taxon>
        <taxon>Thermodesulfobacteriota</taxon>
        <taxon>Desulfobulbia</taxon>
        <taxon>Desulfobulbales</taxon>
        <taxon>Desulfobulbaceae</taxon>
        <taxon>Candidatus Electrothrix</taxon>
    </lineage>
</organism>
<dbReference type="EMBL" id="MTKP01000231">
    <property type="protein sequence ID" value="RWX47258.1"/>
    <property type="molecule type" value="Genomic_DNA"/>
</dbReference>
<evidence type="ECO:0000313" key="1">
    <source>
        <dbReference type="EMBL" id="RWX47258.1"/>
    </source>
</evidence>